<evidence type="ECO:0000313" key="3">
    <source>
        <dbReference type="Proteomes" id="UP000306272"/>
    </source>
</evidence>
<dbReference type="InterPro" id="IPR018003">
    <property type="entry name" value="Insecticidal_toxin/plasmid_vir"/>
</dbReference>
<dbReference type="Gene3D" id="2.60.40.10">
    <property type="entry name" value="Immunoglobulins"/>
    <property type="match status" value="1"/>
</dbReference>
<dbReference type="Pfam" id="PF03538">
    <property type="entry name" value="VRP1"/>
    <property type="match status" value="1"/>
</dbReference>
<keyword evidence="1" id="KW-0843">Virulence</keyword>
<organism evidence="2 3">
    <name type="scientific">Pseudomonas jessenii</name>
    <dbReference type="NCBI Taxonomy" id="77298"/>
    <lineage>
        <taxon>Bacteria</taxon>
        <taxon>Pseudomonadati</taxon>
        <taxon>Pseudomonadota</taxon>
        <taxon>Gammaproteobacteria</taxon>
        <taxon>Pseudomonadales</taxon>
        <taxon>Pseudomonadaceae</taxon>
        <taxon>Pseudomonas</taxon>
    </lineage>
</organism>
<dbReference type="AlphaFoldDB" id="A0A5C4L0P3"/>
<dbReference type="SUPFAM" id="SSF49373">
    <property type="entry name" value="Invasin/intimin cell-adhesion fragments"/>
    <property type="match status" value="1"/>
</dbReference>
<sequence length="1210" mass="134514">MTEPVIRPVQQLLRQVFSDEQRETYTDFCNHLENGGSIFPLVEQGVQGLVSHYRMNPDDARAFLRRANSLAVYVRRQFIEHSLRGPQAPVTRPDSGLLSMVAGPSYESLFSTHFDGLCPPQALESIASPVAYLIELLRWIEDKIHAIGGEQKLDLHERRQDLKKLLVDFNAVHQAVSALDIIVPVLETFIEENDSEQDLEEALIQTRYPNGLPYYQHWVTLDFVAREHGLSVGNIAHMVDLAYPYFLQPEAWDNDAGRAFTHASRLGPYQRELLTEAPIEPGDTDARDDYYQCNFGALGTDWVNLDQVKFFGERTGLDTRDIEALLSIREFAPTRSANVSVYDSEQPGADESQRSGSVYLNAATIPALDIDYRQGSEAFLHRLTQAPTIIDRYERMNRKLRLDRWLELPSEQVDALLTAAIRAEARHATPEDPWWISTHQVHALGLFQSLRERYGCSAEDFAAFIDEISIYGRANALSLFDRTFNGQGNYRQPLLLDGATFATLPVQGVAELTISQLCSGLGIDLQTYAYLAVAIERAHKFNGTLRRTPAVISSFYRLVKLPRLLGITPVEGVLMLTLLGGESWVDGLAGLPRVHSRLNSETTPDVLNLIYALHSCVSWCKDREIPVLWMLQQVAPLQALAVATQAEQQLFEQIRNLLPAALFNNAGLSMAGVPSLEGLDWLRLLTELVDPTGLVIDLQLPETDYLNRARVRFDQAIREGLGENDASVRGILVERMLGVLLQAREAQVSVARECLAVYTGLDTERGLLVLTWAQATVYQLLSQVSTRADRDATEALSPAARAAEQPDPLLSLLADVRRRSAVASKLELSAVLLEDFLQYGHTAWMAQDDRHLLSIRTLYYLSALGRAFELSEQPAGKLLDYLRQVNALPDPLTGHALRLAQDAAALRLAAFFDWSVQEVRECVSHIDPELKILKTLPQLDLLMRIRVLARHSGMDALTIFLVGNLPEDVDKDKYRFAAERALLSLSATRESVVAFADEVAQPLVKMKCEVDKTEVVAGKPGEKVLLTVTLTDADDKPLSGVNVYWQVSLGTIVPNATDVDGKVTVEYLPGKVMGQETPLFWLDLIDAQQAPTINISDDAETLSFPGPLTAQVPLELVPAGQEVELYATLRDDYRNPGRNRLVRWSAEPASGSSGSAVIRPGQNYADFEGVTRVYVSSTSGGKFIVSAHCDASDKEALFDPITFTETLTHQ</sequence>
<dbReference type="InterPro" id="IPR008964">
    <property type="entry name" value="Invasin/intimin_cell_adhesion"/>
</dbReference>
<keyword evidence="3" id="KW-1185">Reference proteome</keyword>
<dbReference type="Proteomes" id="UP000306272">
    <property type="component" value="Unassembled WGS sequence"/>
</dbReference>
<evidence type="ECO:0000256" key="1">
    <source>
        <dbReference type="ARBA" id="ARBA00023026"/>
    </source>
</evidence>
<reference evidence="2" key="1">
    <citation type="submission" date="2019-06" db="EMBL/GenBank/DDBJ databases">
        <title>Pseudomonas-derived Butenolides : (Bio)synthesis of Styrolides.</title>
        <authorList>
            <person name="Klapper M."/>
            <person name="Chowdhury S."/>
            <person name="Stallforth P."/>
        </authorList>
    </citation>
    <scope>NUCLEOTIDE SEQUENCE [LARGE SCALE GENOMIC DNA]</scope>
    <source>
        <strain evidence="2">EC-S101</strain>
    </source>
</reference>
<dbReference type="InterPro" id="IPR013783">
    <property type="entry name" value="Ig-like_fold"/>
</dbReference>
<accession>A0A5C4L0P3</accession>
<comment type="caution">
    <text evidence="2">The sequence shown here is derived from an EMBL/GenBank/DDBJ whole genome shotgun (WGS) entry which is preliminary data.</text>
</comment>
<gene>
    <name evidence="2" type="ORF">FHG55_09850</name>
</gene>
<dbReference type="EMBL" id="VDDB01000007">
    <property type="protein sequence ID" value="TNB97374.1"/>
    <property type="molecule type" value="Genomic_DNA"/>
</dbReference>
<dbReference type="RefSeq" id="WP_139054310.1">
    <property type="nucleotide sequence ID" value="NZ_VDDB01000007.1"/>
</dbReference>
<evidence type="ECO:0000313" key="2">
    <source>
        <dbReference type="EMBL" id="TNB97374.1"/>
    </source>
</evidence>
<proteinExistence type="predicted"/>
<name>A0A5C4L0P3_PSEJE</name>
<protein>
    <submittedName>
        <fullName evidence="2">Virulence plasmid 28 protein</fullName>
    </submittedName>
</protein>